<feature type="domain" description="DUF6729" evidence="2">
    <location>
        <begin position="2"/>
        <end position="60"/>
    </location>
</feature>
<dbReference type="Proteomes" id="UP001479290">
    <property type="component" value="Unassembled WGS sequence"/>
</dbReference>
<dbReference type="EMBL" id="JAWDJR010000007">
    <property type="protein sequence ID" value="KAK9972140.1"/>
    <property type="molecule type" value="Genomic_DNA"/>
</dbReference>
<protein>
    <recommendedName>
        <fullName evidence="2">DUF6729 domain-containing protein</fullName>
    </recommendedName>
</protein>
<reference evidence="3 4" key="1">
    <citation type="submission" date="2024-05" db="EMBL/GenBank/DDBJ databases">
        <title>A high-quality chromosomal-level genome assembly of Topmouth culter (Culter alburnus).</title>
        <authorList>
            <person name="Zhao H."/>
        </authorList>
    </citation>
    <scope>NUCLEOTIDE SEQUENCE [LARGE SCALE GENOMIC DNA]</scope>
    <source>
        <strain evidence="3">CATC2023</strain>
        <tissue evidence="3">Muscle</tissue>
    </source>
</reference>
<feature type="chain" id="PRO_5043688273" description="DUF6729 domain-containing protein" evidence="1">
    <location>
        <begin position="18"/>
        <end position="62"/>
    </location>
</feature>
<keyword evidence="4" id="KW-1185">Reference proteome</keyword>
<gene>
    <name evidence="3" type="ORF">ABG768_025467</name>
</gene>
<evidence type="ECO:0000259" key="2">
    <source>
        <dbReference type="Pfam" id="PF20499"/>
    </source>
</evidence>
<sequence length="62" mass="7024">QICHMSGWYSMLTVVLACNACRKAAKESEERVIGRFLSWEASITDQLSPAHRAVFPTILTLW</sequence>
<dbReference type="InterPro" id="IPR046616">
    <property type="entry name" value="DUF6729"/>
</dbReference>
<evidence type="ECO:0000313" key="3">
    <source>
        <dbReference type="EMBL" id="KAK9972140.1"/>
    </source>
</evidence>
<dbReference type="AlphaFoldDB" id="A0AAW2AEI0"/>
<accession>A0AAW2AEI0</accession>
<organism evidence="3 4">
    <name type="scientific">Culter alburnus</name>
    <name type="common">Topmouth culter</name>
    <dbReference type="NCBI Taxonomy" id="194366"/>
    <lineage>
        <taxon>Eukaryota</taxon>
        <taxon>Metazoa</taxon>
        <taxon>Chordata</taxon>
        <taxon>Craniata</taxon>
        <taxon>Vertebrata</taxon>
        <taxon>Euteleostomi</taxon>
        <taxon>Actinopterygii</taxon>
        <taxon>Neopterygii</taxon>
        <taxon>Teleostei</taxon>
        <taxon>Ostariophysi</taxon>
        <taxon>Cypriniformes</taxon>
        <taxon>Xenocyprididae</taxon>
        <taxon>Xenocypridinae</taxon>
        <taxon>Culter</taxon>
    </lineage>
</organism>
<feature type="signal peptide" evidence="1">
    <location>
        <begin position="1"/>
        <end position="17"/>
    </location>
</feature>
<dbReference type="PANTHER" id="PTHR47773">
    <property type="entry name" value="SI:DKEY-9I5.2-RELATED"/>
    <property type="match status" value="1"/>
</dbReference>
<dbReference type="Pfam" id="PF20499">
    <property type="entry name" value="DUF6729"/>
    <property type="match status" value="1"/>
</dbReference>
<comment type="caution">
    <text evidence="3">The sequence shown here is derived from an EMBL/GenBank/DDBJ whole genome shotgun (WGS) entry which is preliminary data.</text>
</comment>
<feature type="non-terminal residue" evidence="3">
    <location>
        <position position="1"/>
    </location>
</feature>
<evidence type="ECO:0000256" key="1">
    <source>
        <dbReference type="SAM" id="SignalP"/>
    </source>
</evidence>
<name>A0AAW2AEI0_CULAL</name>
<dbReference type="PANTHER" id="PTHR47773:SF1">
    <property type="entry name" value="C2H2-TYPE DOMAIN-CONTAINING PROTEIN"/>
    <property type="match status" value="1"/>
</dbReference>
<proteinExistence type="predicted"/>
<evidence type="ECO:0000313" key="4">
    <source>
        <dbReference type="Proteomes" id="UP001479290"/>
    </source>
</evidence>
<keyword evidence="1" id="KW-0732">Signal</keyword>